<protein>
    <submittedName>
        <fullName evidence="4">Tetratricopeptide repeat protein</fullName>
    </submittedName>
</protein>
<evidence type="ECO:0000313" key="5">
    <source>
        <dbReference type="Proteomes" id="UP000805614"/>
    </source>
</evidence>
<organism evidence="4 5">
    <name type="scientific">Actinomadura alba</name>
    <dbReference type="NCBI Taxonomy" id="406431"/>
    <lineage>
        <taxon>Bacteria</taxon>
        <taxon>Bacillati</taxon>
        <taxon>Actinomycetota</taxon>
        <taxon>Actinomycetes</taxon>
        <taxon>Streptosporangiales</taxon>
        <taxon>Thermomonosporaceae</taxon>
        <taxon>Actinomadura</taxon>
    </lineage>
</organism>
<dbReference type="PANTHER" id="PTHR46082:SF6">
    <property type="entry name" value="AAA+ ATPASE DOMAIN-CONTAINING PROTEIN-RELATED"/>
    <property type="match status" value="1"/>
</dbReference>
<feature type="region of interest" description="Disordered" evidence="1">
    <location>
        <begin position="1"/>
        <end position="24"/>
    </location>
</feature>
<feature type="domain" description="DUF7779" evidence="3">
    <location>
        <begin position="936"/>
        <end position="1024"/>
    </location>
</feature>
<dbReference type="SUPFAM" id="SSF52540">
    <property type="entry name" value="P-loop containing nucleoside triphosphate hydrolases"/>
    <property type="match status" value="1"/>
</dbReference>
<dbReference type="InterPro" id="IPR056681">
    <property type="entry name" value="DUF7779"/>
</dbReference>
<dbReference type="InterPro" id="IPR002182">
    <property type="entry name" value="NB-ARC"/>
</dbReference>
<feature type="compositionally biased region" description="Basic and acidic residues" evidence="1">
    <location>
        <begin position="12"/>
        <end position="21"/>
    </location>
</feature>
<dbReference type="SUPFAM" id="SSF48452">
    <property type="entry name" value="TPR-like"/>
    <property type="match status" value="3"/>
</dbReference>
<dbReference type="Pfam" id="PF25000">
    <property type="entry name" value="DUF7779"/>
    <property type="match status" value="1"/>
</dbReference>
<sequence length="1511" mass="165391">MRGRAPDPTARNAERTAKPGDKPISYELADALWLAAQQAAMARPIDANPTPEDDRPPGGRPDRPAPAGSSAGPSSPEGSRAAPGRRPSTGRGDEQAETDQAGQRGDAPGLTTPAAPDEAVWGSLQARPRIWRPPASLIGRLDDDPFAGVPPLLNRRRLAHALRPFKRTTDSRTETELDDEATAERAAEDGLWLPEQRPVRERWLELDVVVDDSRFATLHRPVADQLIEEITTVGAFRRIRIHLLDTDGAEPATLTLRGTGEAARRLPATSLPGHGRRERRIIVVLTDGVGDAWHAGAAQAVLARWARCFPVAIVQMLPTRQWRRTGIAALAAKLRTSGPALCNTRYQVSLSALGTSTFRTAPPGEVCVPVLELGPRQLAGWARFVAGTDHGWHGPVTLCSENPVPWAPDVEDDEPIPPAIVDDETDLSPAELVRRFRAAVPPTVYELAVHLAAAPLNLPVMRLVQRTMLPASRPADLTELVGSGLLQRIRPVGGHDAEAVDKVTYDFLPGTRAELLAAGRRSETSRVLMTVAEHLGERVGVLRELRDMVVAPQRAAAPAMTADVVPFAEPMLHAFRALAGPYLRPAQNLDVALQSATLGVDRMGEFSMPNLGSDMPSQPQGRSKTGNNGSMRTIDEEALGDGHRPAKTGMGSDRDVDSKTPLSGVGVTIRTMPPAAERSPSDPPPIWGNVPPRNRSFTGREALLETLHQRLSQGTTAVLPEALHGMGGVGKSQIAIEYVYRHTQDYDLIWWIPSERPGQIQQSLAELAAQMGLPVSTEVNVAVPAVREALRLGRPYRNWLLIFDNAEHLEEVQDFFPTNGSGKILVTSRNQGWTSVASSLEVDVFARDESIALLRLRGPELDAGDANELANLLGDLPLAIEQAAVWLSETGMPVAEYLHLFREKHEKAAELLHDAAPAAYELPVAAAWNVSLDQLRSTDPGALQLLQICAFFAPEPISRRLLSGTRNVDGPPELMEVLSDPVKLGRAVRAINQYALAKLSHKHNTIMLHRLVQRVLVGQLTPQEAAELRHCGHQLLAQADPNAPDMSVHWPQYADLLPHVLHSDIVECDDAWARQLVLNQIEFLWQWGDHQGFLNLAQRAVDTWTEKHGADHEQTLAAGLHLGRALRMNGRFQEAYEHHVRVRDSLAASRGLEDERTLEAQQFVGGDLRYLGDFAQALELDKQSFDVLRRRFGQDDPSTLWQAHLYAIDLRLTGDPEQALELDRDTYQRLVNLYGDNHPRAVGSLASIAVDEMESGRYVEGRNTMRQQIQYLEKIHEPGSAGLAEGLTNMSVMERKAGDHERALELSKQAVTLFQGRYGRLHPGTVAAALNHAVNLRQVGDLAESIALTQETIKHYQSMFGPRHPNTPAAYVNLAVTLRQDGQVAEARQLDESSLATLTEVLGPDHPRSIVCSINLASDLYVLGDFEGALRLDRESLQRAQQVLGEDHPTTLACALNHGLDLRAVGEEAEAETRLADTMARLHRALGDDHPAVMSARRGIRADCDIHPIPV</sequence>
<dbReference type="Gene3D" id="3.40.50.300">
    <property type="entry name" value="P-loop containing nucleotide triphosphate hydrolases"/>
    <property type="match status" value="1"/>
</dbReference>
<dbReference type="RefSeq" id="WP_187246414.1">
    <property type="nucleotide sequence ID" value="NZ_BAAAOK010000009.1"/>
</dbReference>
<dbReference type="Proteomes" id="UP000805614">
    <property type="component" value="Unassembled WGS sequence"/>
</dbReference>
<feature type="compositionally biased region" description="Basic and acidic residues" evidence="1">
    <location>
        <begin position="52"/>
        <end position="63"/>
    </location>
</feature>
<evidence type="ECO:0000313" key="4">
    <source>
        <dbReference type="EMBL" id="MBC6469368.1"/>
    </source>
</evidence>
<name>A0ABR7LXF9_9ACTN</name>
<keyword evidence="5" id="KW-1185">Reference proteome</keyword>
<dbReference type="Gene3D" id="1.25.40.10">
    <property type="entry name" value="Tetratricopeptide repeat domain"/>
    <property type="match status" value="2"/>
</dbReference>
<reference evidence="4 5" key="1">
    <citation type="submission" date="2020-06" db="EMBL/GenBank/DDBJ databases">
        <title>Actinomadura xiongansis sp. nov., isolated from soil of Baiyangdian.</title>
        <authorList>
            <person name="Zhang X."/>
        </authorList>
    </citation>
    <scope>NUCLEOTIDE SEQUENCE [LARGE SCALE GENOMIC DNA]</scope>
    <source>
        <strain evidence="4 5">HBUM206468</strain>
    </source>
</reference>
<dbReference type="Pfam" id="PF00931">
    <property type="entry name" value="NB-ARC"/>
    <property type="match status" value="1"/>
</dbReference>
<dbReference type="Pfam" id="PF13424">
    <property type="entry name" value="TPR_12"/>
    <property type="match status" value="3"/>
</dbReference>
<feature type="domain" description="NB-ARC" evidence="2">
    <location>
        <begin position="701"/>
        <end position="855"/>
    </location>
</feature>
<gene>
    <name evidence="4" type="ORF">HKK74_28295</name>
</gene>
<accession>A0ABR7LXF9</accession>
<dbReference type="InterPro" id="IPR053137">
    <property type="entry name" value="NLR-like"/>
</dbReference>
<feature type="region of interest" description="Disordered" evidence="1">
    <location>
        <begin position="40"/>
        <end position="121"/>
    </location>
</feature>
<evidence type="ECO:0000259" key="2">
    <source>
        <dbReference type="Pfam" id="PF00931"/>
    </source>
</evidence>
<dbReference type="PANTHER" id="PTHR46082">
    <property type="entry name" value="ATP/GTP-BINDING PROTEIN-RELATED"/>
    <property type="match status" value="1"/>
</dbReference>
<dbReference type="InterPro" id="IPR047738">
    <property type="entry name" value="SAV_2336-like_N"/>
</dbReference>
<evidence type="ECO:0000256" key="1">
    <source>
        <dbReference type="SAM" id="MobiDB-lite"/>
    </source>
</evidence>
<dbReference type="EMBL" id="JABVEC010000026">
    <property type="protein sequence ID" value="MBC6469368.1"/>
    <property type="molecule type" value="Genomic_DNA"/>
</dbReference>
<feature type="compositionally biased region" description="Polar residues" evidence="1">
    <location>
        <begin position="615"/>
        <end position="631"/>
    </location>
</feature>
<evidence type="ECO:0000259" key="3">
    <source>
        <dbReference type="Pfam" id="PF25000"/>
    </source>
</evidence>
<feature type="compositionally biased region" description="Low complexity" evidence="1">
    <location>
        <begin position="65"/>
        <end position="84"/>
    </location>
</feature>
<comment type="caution">
    <text evidence="4">The sequence shown here is derived from an EMBL/GenBank/DDBJ whole genome shotgun (WGS) entry which is preliminary data.</text>
</comment>
<proteinExistence type="predicted"/>
<dbReference type="InterPro" id="IPR011990">
    <property type="entry name" value="TPR-like_helical_dom_sf"/>
</dbReference>
<dbReference type="InterPro" id="IPR027417">
    <property type="entry name" value="P-loop_NTPase"/>
</dbReference>
<dbReference type="NCBIfam" id="NF040586">
    <property type="entry name" value="FxSxx_TPR"/>
    <property type="match status" value="1"/>
</dbReference>
<dbReference type="NCBIfam" id="NF041121">
    <property type="entry name" value="SAV_2336_NTERM"/>
    <property type="match status" value="1"/>
</dbReference>
<feature type="region of interest" description="Disordered" evidence="1">
    <location>
        <begin position="610"/>
        <end position="666"/>
    </location>
</feature>